<dbReference type="KEGG" id="gba:J421_6185"/>
<dbReference type="Proteomes" id="UP000019151">
    <property type="component" value="Plasmid 2"/>
</dbReference>
<keyword evidence="1" id="KW-1133">Transmembrane helix</keyword>
<dbReference type="AlphaFoldDB" id="W0RTV5"/>
<evidence type="ECO:0000259" key="2">
    <source>
        <dbReference type="Pfam" id="PF12158"/>
    </source>
</evidence>
<evidence type="ECO:0000313" key="4">
    <source>
        <dbReference type="Proteomes" id="UP000019151"/>
    </source>
</evidence>
<dbReference type="RefSeq" id="WP_025415012.1">
    <property type="nucleotide sequence ID" value="NZ_CP007130.1"/>
</dbReference>
<keyword evidence="1" id="KW-0812">Transmembrane</keyword>
<proteinExistence type="predicted"/>
<geneLocation type="plasmid" evidence="3 4">
    <name>2</name>
</geneLocation>
<feature type="domain" description="DUF3592" evidence="2">
    <location>
        <begin position="38"/>
        <end position="132"/>
    </location>
</feature>
<dbReference type="Pfam" id="PF12158">
    <property type="entry name" value="DUF3592"/>
    <property type="match status" value="1"/>
</dbReference>
<dbReference type="OrthoDB" id="165999at2"/>
<dbReference type="InterPro" id="IPR021994">
    <property type="entry name" value="DUF3592"/>
</dbReference>
<evidence type="ECO:0000313" key="3">
    <source>
        <dbReference type="EMBL" id="AHG93720.1"/>
    </source>
</evidence>
<keyword evidence="4" id="KW-1185">Reference proteome</keyword>
<dbReference type="EMBL" id="CP007130">
    <property type="protein sequence ID" value="AHG93720.1"/>
    <property type="molecule type" value="Genomic_DNA"/>
</dbReference>
<dbReference type="InParanoid" id="W0RTV5"/>
<keyword evidence="3" id="KW-0614">Plasmid</keyword>
<gene>
    <name evidence="3" type="ORF">J421_6185</name>
</gene>
<keyword evidence="1" id="KW-0472">Membrane</keyword>
<sequence>MSDNTLMALVLGGFGLLMLAIIVASLREAAAMRRWPVAPGRIVSSTVERYEEVAGTRSSGSRTRMTLYRPVVTYEYEVGGHRFRGDRITQSPGLNRGAPDRAEEVVRRYPSGTAVDVRYDPKRPGDSVLEPRVPSSWKFALAIALLLLGLAARSYFR</sequence>
<evidence type="ECO:0000256" key="1">
    <source>
        <dbReference type="SAM" id="Phobius"/>
    </source>
</evidence>
<feature type="transmembrane region" description="Helical" evidence="1">
    <location>
        <begin position="6"/>
        <end position="26"/>
    </location>
</feature>
<protein>
    <recommendedName>
        <fullName evidence="2">DUF3592 domain-containing protein</fullName>
    </recommendedName>
</protein>
<organism evidence="3 4">
    <name type="scientific">Gemmatirosa kalamazoonensis</name>
    <dbReference type="NCBI Taxonomy" id="861299"/>
    <lineage>
        <taxon>Bacteria</taxon>
        <taxon>Pseudomonadati</taxon>
        <taxon>Gemmatimonadota</taxon>
        <taxon>Gemmatimonadia</taxon>
        <taxon>Gemmatimonadales</taxon>
        <taxon>Gemmatimonadaceae</taxon>
        <taxon>Gemmatirosa</taxon>
    </lineage>
</organism>
<reference evidence="3 4" key="1">
    <citation type="journal article" date="2014" name="Genome Announc.">
        <title>Genome Sequence and Methylome of Soil Bacterium Gemmatirosa kalamazoonensis KBS708T, a Member of the Rarely Cultivated Gemmatimonadetes Phylum.</title>
        <authorList>
            <person name="Debruyn J.M."/>
            <person name="Radosevich M."/>
            <person name="Wommack K.E."/>
            <person name="Polson S.W."/>
            <person name="Hauser L.J."/>
            <person name="Fawaz M.N."/>
            <person name="Korlach J."/>
            <person name="Tsai Y.C."/>
        </authorList>
    </citation>
    <scope>NUCLEOTIDE SEQUENCE [LARGE SCALE GENOMIC DNA]</scope>
    <source>
        <strain evidence="3 4">KBS708</strain>
        <plasmid evidence="4">Plasmid 2</plasmid>
    </source>
</reference>
<name>W0RTV5_9BACT</name>
<accession>W0RTV5</accession>
<dbReference type="HOGENOM" id="CLU_133746_0_0_0"/>